<organism evidence="7 8">
    <name type="scientific">Elysia marginata</name>
    <dbReference type="NCBI Taxonomy" id="1093978"/>
    <lineage>
        <taxon>Eukaryota</taxon>
        <taxon>Metazoa</taxon>
        <taxon>Spiralia</taxon>
        <taxon>Lophotrochozoa</taxon>
        <taxon>Mollusca</taxon>
        <taxon>Gastropoda</taxon>
        <taxon>Heterobranchia</taxon>
        <taxon>Euthyneura</taxon>
        <taxon>Panpulmonata</taxon>
        <taxon>Sacoglossa</taxon>
        <taxon>Placobranchoidea</taxon>
        <taxon>Plakobranchidae</taxon>
        <taxon>Elysia</taxon>
    </lineage>
</organism>
<dbReference type="GO" id="GO:0022857">
    <property type="term" value="F:transmembrane transporter activity"/>
    <property type="evidence" value="ECO:0007669"/>
    <property type="project" value="InterPro"/>
</dbReference>
<keyword evidence="8" id="KW-1185">Reference proteome</keyword>
<feature type="transmembrane region" description="Helical" evidence="5">
    <location>
        <begin position="117"/>
        <end position="137"/>
    </location>
</feature>
<name>A0AAV4E9Z7_9GAST</name>
<dbReference type="Pfam" id="PF07690">
    <property type="entry name" value="MFS_1"/>
    <property type="match status" value="1"/>
</dbReference>
<dbReference type="GO" id="GO:0016020">
    <property type="term" value="C:membrane"/>
    <property type="evidence" value="ECO:0007669"/>
    <property type="project" value="UniProtKB-SubCell"/>
</dbReference>
<feature type="transmembrane region" description="Helical" evidence="5">
    <location>
        <begin position="367"/>
        <end position="388"/>
    </location>
</feature>
<dbReference type="AlphaFoldDB" id="A0AAV4E9Z7"/>
<evidence type="ECO:0000313" key="8">
    <source>
        <dbReference type="Proteomes" id="UP000762676"/>
    </source>
</evidence>
<feature type="transmembrane region" description="Helical" evidence="5">
    <location>
        <begin position="84"/>
        <end position="105"/>
    </location>
</feature>
<evidence type="ECO:0000256" key="5">
    <source>
        <dbReference type="SAM" id="Phobius"/>
    </source>
</evidence>
<feature type="domain" description="Major facilitator superfamily (MFS) profile" evidence="6">
    <location>
        <begin position="24"/>
        <end position="457"/>
    </location>
</feature>
<comment type="caution">
    <text evidence="7">The sequence shown here is derived from an EMBL/GenBank/DDBJ whole genome shotgun (WGS) entry which is preliminary data.</text>
</comment>
<feature type="transmembrane region" description="Helical" evidence="5">
    <location>
        <begin position="343"/>
        <end position="361"/>
    </location>
</feature>
<protein>
    <submittedName>
        <fullName evidence="7">Proton-coupled folate transporter</fullName>
    </submittedName>
</protein>
<dbReference type="PANTHER" id="PTHR23507:SF1">
    <property type="entry name" value="FI18259P1-RELATED"/>
    <property type="match status" value="1"/>
</dbReference>
<feature type="transmembrane region" description="Helical" evidence="5">
    <location>
        <begin position="12"/>
        <end position="36"/>
    </location>
</feature>
<keyword evidence="4 5" id="KW-0472">Membrane</keyword>
<feature type="transmembrane region" description="Helical" evidence="5">
    <location>
        <begin position="319"/>
        <end position="336"/>
    </location>
</feature>
<dbReference type="InterPro" id="IPR011701">
    <property type="entry name" value="MFS"/>
</dbReference>
<evidence type="ECO:0000256" key="1">
    <source>
        <dbReference type="ARBA" id="ARBA00004141"/>
    </source>
</evidence>
<dbReference type="InterPro" id="IPR020846">
    <property type="entry name" value="MFS_dom"/>
</dbReference>
<accession>A0AAV4E9Z7</accession>
<dbReference type="PANTHER" id="PTHR23507">
    <property type="entry name" value="ZGC:174356"/>
    <property type="match status" value="1"/>
</dbReference>
<dbReference type="Gene3D" id="1.20.1250.20">
    <property type="entry name" value="MFS general substrate transporter like domains"/>
    <property type="match status" value="1"/>
</dbReference>
<feature type="transmembrane region" description="Helical" evidence="5">
    <location>
        <begin position="273"/>
        <end position="299"/>
    </location>
</feature>
<reference evidence="7 8" key="1">
    <citation type="journal article" date="2021" name="Elife">
        <title>Chloroplast acquisition without the gene transfer in kleptoplastic sea slugs, Plakobranchus ocellatus.</title>
        <authorList>
            <person name="Maeda T."/>
            <person name="Takahashi S."/>
            <person name="Yoshida T."/>
            <person name="Shimamura S."/>
            <person name="Takaki Y."/>
            <person name="Nagai Y."/>
            <person name="Toyoda A."/>
            <person name="Suzuki Y."/>
            <person name="Arimoto A."/>
            <person name="Ishii H."/>
            <person name="Satoh N."/>
            <person name="Nishiyama T."/>
            <person name="Hasebe M."/>
            <person name="Maruyama T."/>
            <person name="Minagawa J."/>
            <person name="Obokata J."/>
            <person name="Shigenobu S."/>
        </authorList>
    </citation>
    <scope>NUCLEOTIDE SEQUENCE [LARGE SCALE GENOMIC DNA]</scope>
</reference>
<sequence>MARHIFIRFGRCQFDLANITVEPVLFLYMFANFLYFPTYQALIFNKVCIHSYRESFCEELQHNKTFKDDHKVEDDHVTSETSFWILKSTIALTATSFFTTVLFLGPFGDKWGRKIPVILPCCGALFSSISALLNAKFMAAPLVYLIVGPVLNGLCGGFIACLMAVYSFVGHISSPANKMMRLGIVEAMVFLAGAVGVFVSGMMLEKEGYVVTFTLVCVANGVAIIYAAVWLDNVQATNSEMLEREGCGQATLRFLAETFQCMKKRRSGWTLPALILQVLVLDVLMLCTSGDMDISLLYLREHLGFSQTMYGYVKGLDNFMRFSTLVLVLPFVKRLTTVRDLPLVIFGLISYAADFGITGFAQAKWLIFLAVCIGMFKGLPSAGLRATMSIMVSSEEQGRLFGLIAASESVISLLASLLFNQLYPATLSFMPGLCYVLGAALALFMVLIVGFVHYKTRRIDTAENPYMTFQEETNQVVNDPAW</sequence>
<feature type="transmembrane region" description="Helical" evidence="5">
    <location>
        <begin position="181"/>
        <end position="203"/>
    </location>
</feature>
<dbReference type="PROSITE" id="PS50850">
    <property type="entry name" value="MFS"/>
    <property type="match status" value="1"/>
</dbReference>
<keyword evidence="2 5" id="KW-0812">Transmembrane</keyword>
<evidence type="ECO:0000313" key="7">
    <source>
        <dbReference type="EMBL" id="GFR57510.1"/>
    </source>
</evidence>
<gene>
    <name evidence="7" type="ORF">ElyMa_005339300</name>
</gene>
<dbReference type="SUPFAM" id="SSF103473">
    <property type="entry name" value="MFS general substrate transporter"/>
    <property type="match status" value="1"/>
</dbReference>
<evidence type="ECO:0000259" key="6">
    <source>
        <dbReference type="PROSITE" id="PS50850"/>
    </source>
</evidence>
<evidence type="ECO:0000256" key="2">
    <source>
        <dbReference type="ARBA" id="ARBA00022692"/>
    </source>
</evidence>
<feature type="transmembrane region" description="Helical" evidence="5">
    <location>
        <begin position="429"/>
        <end position="452"/>
    </location>
</feature>
<comment type="subcellular location">
    <subcellularLocation>
        <location evidence="1">Membrane</location>
        <topology evidence="1">Multi-pass membrane protein</topology>
    </subcellularLocation>
</comment>
<evidence type="ECO:0000256" key="3">
    <source>
        <dbReference type="ARBA" id="ARBA00022989"/>
    </source>
</evidence>
<feature type="transmembrane region" description="Helical" evidence="5">
    <location>
        <begin position="400"/>
        <end position="423"/>
    </location>
</feature>
<dbReference type="Proteomes" id="UP000762676">
    <property type="component" value="Unassembled WGS sequence"/>
</dbReference>
<keyword evidence="3 5" id="KW-1133">Transmembrane helix</keyword>
<proteinExistence type="predicted"/>
<evidence type="ECO:0000256" key="4">
    <source>
        <dbReference type="ARBA" id="ARBA00023136"/>
    </source>
</evidence>
<dbReference type="InterPro" id="IPR036259">
    <property type="entry name" value="MFS_trans_sf"/>
</dbReference>
<feature type="transmembrane region" description="Helical" evidence="5">
    <location>
        <begin position="209"/>
        <end position="231"/>
    </location>
</feature>
<dbReference type="EMBL" id="BMAT01010620">
    <property type="protein sequence ID" value="GFR57510.1"/>
    <property type="molecule type" value="Genomic_DNA"/>
</dbReference>
<feature type="transmembrane region" description="Helical" evidence="5">
    <location>
        <begin position="143"/>
        <end position="169"/>
    </location>
</feature>